<dbReference type="EMBL" id="SMOL01000120">
    <property type="protein sequence ID" value="KAB2632491.1"/>
    <property type="molecule type" value="Genomic_DNA"/>
</dbReference>
<evidence type="ECO:0000313" key="1">
    <source>
        <dbReference type="EMBL" id="KAB2632491.1"/>
    </source>
</evidence>
<organism evidence="1 2">
    <name type="scientific">Pyrus ussuriensis x Pyrus communis</name>
    <dbReference type="NCBI Taxonomy" id="2448454"/>
    <lineage>
        <taxon>Eukaryota</taxon>
        <taxon>Viridiplantae</taxon>
        <taxon>Streptophyta</taxon>
        <taxon>Embryophyta</taxon>
        <taxon>Tracheophyta</taxon>
        <taxon>Spermatophyta</taxon>
        <taxon>Magnoliopsida</taxon>
        <taxon>eudicotyledons</taxon>
        <taxon>Gunneridae</taxon>
        <taxon>Pentapetalae</taxon>
        <taxon>rosids</taxon>
        <taxon>fabids</taxon>
        <taxon>Rosales</taxon>
        <taxon>Rosaceae</taxon>
        <taxon>Amygdaloideae</taxon>
        <taxon>Maleae</taxon>
        <taxon>Pyrus</taxon>
    </lineage>
</organism>
<comment type="caution">
    <text evidence="1">The sequence shown here is derived from an EMBL/GenBank/DDBJ whole genome shotgun (WGS) entry which is preliminary data.</text>
</comment>
<protein>
    <submittedName>
        <fullName evidence="1">DNA-damage-repair/toleration protein DRT102</fullName>
    </submittedName>
</protein>
<dbReference type="AlphaFoldDB" id="A0A5N5I1Z2"/>
<reference evidence="2" key="2">
    <citation type="submission" date="2019-10" db="EMBL/GenBank/DDBJ databases">
        <title>A de novo genome assembly of a pear dwarfing rootstock.</title>
        <authorList>
            <person name="Wang F."/>
            <person name="Wang J."/>
            <person name="Li S."/>
            <person name="Zhang Y."/>
            <person name="Fang M."/>
            <person name="Ma L."/>
            <person name="Zhao Y."/>
            <person name="Jiang S."/>
        </authorList>
    </citation>
    <scope>NUCLEOTIDE SEQUENCE [LARGE SCALE GENOMIC DNA]</scope>
</reference>
<proteinExistence type="predicted"/>
<accession>A0A5N5I1Z2</accession>
<reference evidence="1 2" key="3">
    <citation type="submission" date="2019-11" db="EMBL/GenBank/DDBJ databases">
        <title>A de novo genome assembly of a pear dwarfing rootstock.</title>
        <authorList>
            <person name="Wang F."/>
            <person name="Wang J."/>
            <person name="Li S."/>
            <person name="Zhang Y."/>
            <person name="Fang M."/>
            <person name="Ma L."/>
            <person name="Zhao Y."/>
            <person name="Jiang S."/>
        </authorList>
    </citation>
    <scope>NUCLEOTIDE SEQUENCE [LARGE SCALE GENOMIC DNA]</scope>
    <source>
        <strain evidence="1">S2</strain>
        <tissue evidence="1">Leaf</tissue>
    </source>
</reference>
<reference evidence="1 2" key="1">
    <citation type="submission" date="2019-09" db="EMBL/GenBank/DDBJ databases">
        <authorList>
            <person name="Ou C."/>
        </authorList>
    </citation>
    <scope>NUCLEOTIDE SEQUENCE [LARGE SCALE GENOMIC DNA]</scope>
    <source>
        <strain evidence="1">S2</strain>
        <tissue evidence="1">Leaf</tissue>
    </source>
</reference>
<sequence>MRDSFDCFLKDALVSQLSRVFLSSSNSLKTCDLIAYGTGVGVNSHFINISNVLVDSAKIDSFRENSIQGMPKIRDKIRANKILGIRVGCRLIWGDKREGR</sequence>
<name>A0A5N5I1Z2_9ROSA</name>
<keyword evidence="2" id="KW-1185">Reference proteome</keyword>
<gene>
    <name evidence="1" type="ORF">D8674_028738</name>
</gene>
<evidence type="ECO:0000313" key="2">
    <source>
        <dbReference type="Proteomes" id="UP000327157"/>
    </source>
</evidence>
<dbReference type="Proteomes" id="UP000327157">
    <property type="component" value="Chromosome 6"/>
</dbReference>